<organism evidence="3">
    <name type="scientific">Rhipicephalus pulchellus</name>
    <name type="common">Yellow backed tick</name>
    <name type="synonym">Dermacentor pulchellus</name>
    <dbReference type="NCBI Taxonomy" id="72859"/>
    <lineage>
        <taxon>Eukaryota</taxon>
        <taxon>Metazoa</taxon>
        <taxon>Ecdysozoa</taxon>
        <taxon>Arthropoda</taxon>
        <taxon>Chelicerata</taxon>
        <taxon>Arachnida</taxon>
        <taxon>Acari</taxon>
        <taxon>Parasitiformes</taxon>
        <taxon>Ixodida</taxon>
        <taxon>Ixodoidea</taxon>
        <taxon>Ixodidae</taxon>
        <taxon>Rhipicephalinae</taxon>
        <taxon>Rhipicephalus</taxon>
        <taxon>Rhipicephalus</taxon>
    </lineage>
</organism>
<dbReference type="Pfam" id="PF00098">
    <property type="entry name" value="zf-CCHC"/>
    <property type="match status" value="1"/>
</dbReference>
<dbReference type="InterPro" id="IPR001878">
    <property type="entry name" value="Znf_CCHC"/>
</dbReference>
<reference evidence="3" key="2">
    <citation type="journal article" date="2015" name="J. Proteomics">
        <title>Sexual differences in the sialomes of the zebra tick, Rhipicephalus pulchellus.</title>
        <authorList>
            <person name="Tan A.W."/>
            <person name="Francischetti I.M."/>
            <person name="Slovak M."/>
            <person name="Kini R.M."/>
            <person name="Ribeiro J.M."/>
        </authorList>
    </citation>
    <scope>NUCLEOTIDE SEQUENCE</scope>
    <source>
        <tissue evidence="3">Salivary gland</tissue>
    </source>
</reference>
<dbReference type="PANTHER" id="PTHR46888">
    <property type="entry name" value="ZINC KNUCKLE DOMAINCONTAINING PROTEIN-RELATED"/>
    <property type="match status" value="1"/>
</dbReference>
<dbReference type="SUPFAM" id="SSF47353">
    <property type="entry name" value="Retrovirus capsid dimerization domain-like"/>
    <property type="match status" value="1"/>
</dbReference>
<proteinExistence type="evidence at transcript level"/>
<feature type="non-terminal residue" evidence="3">
    <location>
        <position position="1"/>
    </location>
</feature>
<dbReference type="AlphaFoldDB" id="L7MCY8"/>
<dbReference type="SUPFAM" id="SSF57756">
    <property type="entry name" value="Retrovirus zinc finger-like domains"/>
    <property type="match status" value="1"/>
</dbReference>
<dbReference type="InterPro" id="IPR036875">
    <property type="entry name" value="Znf_CCHC_sf"/>
</dbReference>
<keyword evidence="1" id="KW-0862">Zinc</keyword>
<accession>L7MCY8</accession>
<dbReference type="Gene3D" id="1.10.4020.10">
    <property type="entry name" value="DNA breaking-rejoining enzymes"/>
    <property type="match status" value="1"/>
</dbReference>
<feature type="domain" description="CCHC-type" evidence="2">
    <location>
        <begin position="222"/>
        <end position="235"/>
    </location>
</feature>
<dbReference type="SMART" id="SM00343">
    <property type="entry name" value="ZnF_C2HC"/>
    <property type="match status" value="1"/>
</dbReference>
<name>L7MCY8_RHIPC</name>
<dbReference type="GO" id="GO:0003676">
    <property type="term" value="F:nucleic acid binding"/>
    <property type="evidence" value="ECO:0007669"/>
    <property type="project" value="InterPro"/>
</dbReference>
<dbReference type="EMBL" id="GACK01003980">
    <property type="protein sequence ID" value="JAA61054.1"/>
    <property type="molecule type" value="mRNA"/>
</dbReference>
<evidence type="ECO:0000313" key="3">
    <source>
        <dbReference type="EMBL" id="JAA61054.1"/>
    </source>
</evidence>
<keyword evidence="1" id="KW-0863">Zinc-finger</keyword>
<dbReference type="PROSITE" id="PS50158">
    <property type="entry name" value="ZF_CCHC"/>
    <property type="match status" value="1"/>
</dbReference>
<sequence>FRHGQDAASAQSGTNGIGEYAKELRAVLAPMPANDTMIPAWFKNVDASLSVLRIPEEMQGALILPFLSDAMRTSVIGQSVNGTLSYGELKEKVLKEFKMTPAEYRRRFLDIKKEAGESWGQLAARLEMMFRYYLSSREVNSFEHLQALLIADRLKQLMPPDIRSFVTQGEMKGWLQAKELAELAANFEESTSHRVSNYQNAMAKEMRHIHRANNLPLDRMLCYACGEPGHFQRDCSSRRGMDPRNKVFRIAAKKVDTGANTFKARRSDGLEGNSTRWGNTRVRV</sequence>
<protein>
    <recommendedName>
        <fullName evidence="2">CCHC-type domain-containing protein</fullName>
    </recommendedName>
</protein>
<keyword evidence="1" id="KW-0479">Metal-binding</keyword>
<dbReference type="PANTHER" id="PTHR46888:SF1">
    <property type="entry name" value="RIBONUCLEASE H"/>
    <property type="match status" value="1"/>
</dbReference>
<evidence type="ECO:0000259" key="2">
    <source>
        <dbReference type="PROSITE" id="PS50158"/>
    </source>
</evidence>
<dbReference type="InterPro" id="IPR038269">
    <property type="entry name" value="SCAN_sf"/>
</dbReference>
<dbReference type="GO" id="GO:0008270">
    <property type="term" value="F:zinc ion binding"/>
    <property type="evidence" value="ECO:0007669"/>
    <property type="project" value="UniProtKB-KW"/>
</dbReference>
<evidence type="ECO:0000256" key="1">
    <source>
        <dbReference type="PROSITE-ProRule" id="PRU00047"/>
    </source>
</evidence>
<dbReference type="Gene3D" id="4.10.60.10">
    <property type="entry name" value="Zinc finger, CCHC-type"/>
    <property type="match status" value="1"/>
</dbReference>
<reference evidence="3" key="1">
    <citation type="submission" date="2012-11" db="EMBL/GenBank/DDBJ databases">
        <authorList>
            <person name="Lucero-Rivera Y.E."/>
            <person name="Tovar-Ramirez D."/>
        </authorList>
    </citation>
    <scope>NUCLEOTIDE SEQUENCE</scope>
    <source>
        <tissue evidence="3">Salivary gland</tissue>
    </source>
</reference>
<feature type="non-terminal residue" evidence="3">
    <location>
        <position position="284"/>
    </location>
</feature>